<reference evidence="2 3" key="1">
    <citation type="submission" date="2021-08" db="EMBL/GenBank/DDBJ databases">
        <authorList>
            <person name="Peeters C."/>
        </authorList>
    </citation>
    <scope>NUCLEOTIDE SEQUENCE [LARGE SCALE GENOMIC DNA]</scope>
    <source>
        <strain evidence="2 3">LMG 32289</strain>
    </source>
</reference>
<dbReference type="PANTHER" id="PTHR43845:SF1">
    <property type="entry name" value="BLR5969 PROTEIN"/>
    <property type="match status" value="1"/>
</dbReference>
<gene>
    <name evidence="2" type="ORF">LMG32289_02129</name>
</gene>
<keyword evidence="3" id="KW-1185">Reference proteome</keyword>
<dbReference type="EC" id="6.2.1.30" evidence="2"/>
<dbReference type="Gene3D" id="3.40.50.12780">
    <property type="entry name" value="N-terminal domain of ligase-like"/>
    <property type="match status" value="1"/>
</dbReference>
<keyword evidence="2" id="KW-0436">Ligase</keyword>
<proteinExistence type="predicted"/>
<dbReference type="EMBL" id="CAJZAG010000003">
    <property type="protein sequence ID" value="CAG9170367.1"/>
    <property type="molecule type" value="Genomic_DNA"/>
</dbReference>
<dbReference type="Proteomes" id="UP000706525">
    <property type="component" value="Unassembled WGS sequence"/>
</dbReference>
<sequence length="426" mass="45769">MDTNQMAAAGTGEYFDALETREPEAREHAQLAALSRQVAHAQSHATYFAEVLGHIDARDVHTREALAQLPVTRKSELTARQRLAPPLGGLNATPIGGLRHLFRSPGPIHEPDGHSGDWWRVARAMYAAGFRAGELVYNTFSYHFTPAGMMMETGAHRLGCCVFPAGVGQTESQVEALASLQPSAYAGTPSFLKLLLERGAEMGQPCASLSKALVSGEACPPPLRAWLHDHGVTARQMYGTADLGLIAYETEGGDGWIVDEGVLVEIVEPGGTQPMPDGEIGEVVVTVLANGDYPLIRFGTGDLSAIVADSPQRASPCGRTNIRLKGWLGRADQTTKVKGMFVYPGQVAEVVRRHPEVRAARLVVTGTVGADTMTLHCDATRQDDALATAIGTSLREVLRLRGEVRFVAEGALPQDGKTIEDARRYD</sequence>
<dbReference type="PANTHER" id="PTHR43845">
    <property type="entry name" value="BLR5969 PROTEIN"/>
    <property type="match status" value="1"/>
</dbReference>
<dbReference type="RefSeq" id="WP_223986649.1">
    <property type="nucleotide sequence ID" value="NZ_CAJZAG010000003.1"/>
</dbReference>
<comment type="caution">
    <text evidence="2">The sequence shown here is derived from an EMBL/GenBank/DDBJ whole genome shotgun (WGS) entry which is preliminary data.</text>
</comment>
<dbReference type="InterPro" id="IPR000873">
    <property type="entry name" value="AMP-dep_synth/lig_dom"/>
</dbReference>
<name>A0ABN7YEP7_9BURK</name>
<feature type="domain" description="AMP-dependent synthetase/ligase" evidence="1">
    <location>
        <begin position="133"/>
        <end position="285"/>
    </location>
</feature>
<accession>A0ABN7YEP7</accession>
<dbReference type="Pfam" id="PF00501">
    <property type="entry name" value="AMP-binding"/>
    <property type="match status" value="1"/>
</dbReference>
<evidence type="ECO:0000313" key="3">
    <source>
        <dbReference type="Proteomes" id="UP000706525"/>
    </source>
</evidence>
<dbReference type="InterPro" id="IPR042099">
    <property type="entry name" value="ANL_N_sf"/>
</dbReference>
<dbReference type="InterPro" id="IPR045851">
    <property type="entry name" value="AMP-bd_C_sf"/>
</dbReference>
<dbReference type="Gene3D" id="3.30.300.30">
    <property type="match status" value="1"/>
</dbReference>
<dbReference type="SUPFAM" id="SSF56801">
    <property type="entry name" value="Acetyl-CoA synthetase-like"/>
    <property type="match status" value="1"/>
</dbReference>
<organism evidence="2 3">
    <name type="scientific">Cupriavidus pampae</name>
    <dbReference type="NCBI Taxonomy" id="659251"/>
    <lineage>
        <taxon>Bacteria</taxon>
        <taxon>Pseudomonadati</taxon>
        <taxon>Pseudomonadota</taxon>
        <taxon>Betaproteobacteria</taxon>
        <taxon>Burkholderiales</taxon>
        <taxon>Burkholderiaceae</taxon>
        <taxon>Cupriavidus</taxon>
    </lineage>
</organism>
<evidence type="ECO:0000313" key="2">
    <source>
        <dbReference type="EMBL" id="CAG9170367.1"/>
    </source>
</evidence>
<evidence type="ECO:0000259" key="1">
    <source>
        <dbReference type="Pfam" id="PF00501"/>
    </source>
</evidence>
<dbReference type="GO" id="GO:0047475">
    <property type="term" value="F:phenylacetate-CoA ligase activity"/>
    <property type="evidence" value="ECO:0007669"/>
    <property type="project" value="UniProtKB-EC"/>
</dbReference>
<protein>
    <submittedName>
        <fullName evidence="2">Phenylacetate-coenzyme A ligase</fullName>
        <ecNumber evidence="2">6.2.1.30</ecNumber>
    </submittedName>
</protein>